<feature type="compositionally biased region" description="Polar residues" evidence="3">
    <location>
        <begin position="84"/>
        <end position="93"/>
    </location>
</feature>
<evidence type="ECO:0000313" key="7">
    <source>
        <dbReference type="Proteomes" id="UP000014760"/>
    </source>
</evidence>
<dbReference type="SMART" id="SM00339">
    <property type="entry name" value="FH"/>
    <property type="match status" value="1"/>
</dbReference>
<dbReference type="GO" id="GO:0000981">
    <property type="term" value="F:DNA-binding transcription factor activity, RNA polymerase II-specific"/>
    <property type="evidence" value="ECO:0007669"/>
    <property type="project" value="TreeGrafter"/>
</dbReference>
<dbReference type="Gene3D" id="1.10.10.10">
    <property type="entry name" value="Winged helix-like DNA-binding domain superfamily/Winged helix DNA-binding domain"/>
    <property type="match status" value="1"/>
</dbReference>
<dbReference type="HOGENOM" id="CLU_953913_0_0_1"/>
<feature type="region of interest" description="Disordered" evidence="3">
    <location>
        <begin position="128"/>
        <end position="166"/>
    </location>
</feature>
<dbReference type="PANTHER" id="PTHR11829:SF142">
    <property type="entry name" value="FORK-HEAD DOMAIN-CONTAINING PROTEIN"/>
    <property type="match status" value="1"/>
</dbReference>
<dbReference type="InterPro" id="IPR050211">
    <property type="entry name" value="FOX_domain-containing"/>
</dbReference>
<feature type="region of interest" description="Disordered" evidence="3">
    <location>
        <begin position="57"/>
        <end position="93"/>
    </location>
</feature>
<protein>
    <recommendedName>
        <fullName evidence="4">Fork-head domain-containing protein</fullName>
    </recommendedName>
</protein>
<evidence type="ECO:0000256" key="3">
    <source>
        <dbReference type="SAM" id="MobiDB-lite"/>
    </source>
</evidence>
<dbReference type="CDD" id="cd20035">
    <property type="entry name" value="FH_FOXQ2-like"/>
    <property type="match status" value="1"/>
</dbReference>
<keyword evidence="1 2" id="KW-0238">DNA-binding</keyword>
<evidence type="ECO:0000256" key="2">
    <source>
        <dbReference type="PROSITE-ProRule" id="PRU00089"/>
    </source>
</evidence>
<evidence type="ECO:0000259" key="4">
    <source>
        <dbReference type="PROSITE" id="PS50039"/>
    </source>
</evidence>
<keyword evidence="2" id="KW-0539">Nucleus</keyword>
<organism evidence="5">
    <name type="scientific">Capitella teleta</name>
    <name type="common">Polychaete worm</name>
    <dbReference type="NCBI Taxonomy" id="283909"/>
    <lineage>
        <taxon>Eukaryota</taxon>
        <taxon>Metazoa</taxon>
        <taxon>Spiralia</taxon>
        <taxon>Lophotrochozoa</taxon>
        <taxon>Annelida</taxon>
        <taxon>Polychaeta</taxon>
        <taxon>Sedentaria</taxon>
        <taxon>Scolecida</taxon>
        <taxon>Capitellidae</taxon>
        <taxon>Capitella</taxon>
    </lineage>
</organism>
<comment type="subcellular location">
    <subcellularLocation>
        <location evidence="2">Nucleus</location>
    </subcellularLocation>
</comment>
<dbReference type="EMBL" id="AMQN01010125">
    <property type="status" value="NOT_ANNOTATED_CDS"/>
    <property type="molecule type" value="Genomic_DNA"/>
</dbReference>
<feature type="compositionally biased region" description="Pro residues" evidence="3">
    <location>
        <begin position="72"/>
        <end position="82"/>
    </location>
</feature>
<proteinExistence type="predicted"/>
<dbReference type="SUPFAM" id="SSF46785">
    <property type="entry name" value="Winged helix' DNA-binding domain"/>
    <property type="match status" value="1"/>
</dbReference>
<dbReference type="InterPro" id="IPR047519">
    <property type="entry name" value="FH_FOXQ2-like"/>
</dbReference>
<feature type="compositionally biased region" description="Polar residues" evidence="3">
    <location>
        <begin position="57"/>
        <end position="67"/>
    </location>
</feature>
<dbReference type="PROSITE" id="PS50039">
    <property type="entry name" value="FORK_HEAD_3"/>
    <property type="match status" value="1"/>
</dbReference>
<reference evidence="5 7" key="2">
    <citation type="journal article" date="2013" name="Nature">
        <title>Insights into bilaterian evolution from three spiralian genomes.</title>
        <authorList>
            <person name="Simakov O."/>
            <person name="Marletaz F."/>
            <person name="Cho S.J."/>
            <person name="Edsinger-Gonzales E."/>
            <person name="Havlak P."/>
            <person name="Hellsten U."/>
            <person name="Kuo D.H."/>
            <person name="Larsson T."/>
            <person name="Lv J."/>
            <person name="Arendt D."/>
            <person name="Savage R."/>
            <person name="Osoegawa K."/>
            <person name="de Jong P."/>
            <person name="Grimwood J."/>
            <person name="Chapman J.A."/>
            <person name="Shapiro H."/>
            <person name="Aerts A."/>
            <person name="Otillar R.P."/>
            <person name="Terry A.Y."/>
            <person name="Boore J.L."/>
            <person name="Grigoriev I.V."/>
            <person name="Lindberg D.R."/>
            <person name="Seaver E.C."/>
            <person name="Weisblat D.A."/>
            <person name="Putnam N.H."/>
            <person name="Rokhsar D.S."/>
        </authorList>
    </citation>
    <scope>NUCLEOTIDE SEQUENCE</scope>
    <source>
        <strain evidence="5 7">I ESC-2004</strain>
    </source>
</reference>
<evidence type="ECO:0000256" key="1">
    <source>
        <dbReference type="ARBA" id="ARBA00023125"/>
    </source>
</evidence>
<gene>
    <name evidence="5" type="ORF">CAPTEDRAFT_224297</name>
</gene>
<dbReference type="PRINTS" id="PR00053">
    <property type="entry name" value="FORKHEAD"/>
</dbReference>
<dbReference type="AlphaFoldDB" id="R7TZN4"/>
<dbReference type="EMBL" id="KB307090">
    <property type="protein sequence ID" value="ELT99224.1"/>
    <property type="molecule type" value="Genomic_DNA"/>
</dbReference>
<evidence type="ECO:0000313" key="5">
    <source>
        <dbReference type="EMBL" id="ELT99224.1"/>
    </source>
</evidence>
<name>R7TZN4_CAPTE</name>
<feature type="compositionally biased region" description="Low complexity" evidence="3">
    <location>
        <begin position="280"/>
        <end position="292"/>
    </location>
</feature>
<dbReference type="GO" id="GO:0030154">
    <property type="term" value="P:cell differentiation"/>
    <property type="evidence" value="ECO:0007669"/>
    <property type="project" value="TreeGrafter"/>
</dbReference>
<dbReference type="GO" id="GO:0000978">
    <property type="term" value="F:RNA polymerase II cis-regulatory region sequence-specific DNA binding"/>
    <property type="evidence" value="ECO:0007669"/>
    <property type="project" value="TreeGrafter"/>
</dbReference>
<evidence type="ECO:0000313" key="6">
    <source>
        <dbReference type="EnsemblMetazoa" id="CapteP224297"/>
    </source>
</evidence>
<dbReference type="STRING" id="283909.R7TZN4"/>
<accession>R7TZN4</accession>
<dbReference type="EnsemblMetazoa" id="CapteT224297">
    <property type="protein sequence ID" value="CapteP224297"/>
    <property type="gene ID" value="CapteG224297"/>
</dbReference>
<keyword evidence="7" id="KW-1185">Reference proteome</keyword>
<dbReference type="Proteomes" id="UP000014760">
    <property type="component" value="Unassembled WGS sequence"/>
</dbReference>
<dbReference type="OMA" id="LPVCGAH"/>
<dbReference type="PANTHER" id="PTHR11829">
    <property type="entry name" value="FORKHEAD BOX PROTEIN"/>
    <property type="match status" value="1"/>
</dbReference>
<dbReference type="GO" id="GO:0009653">
    <property type="term" value="P:anatomical structure morphogenesis"/>
    <property type="evidence" value="ECO:0007669"/>
    <property type="project" value="TreeGrafter"/>
</dbReference>
<dbReference type="InterPro" id="IPR036388">
    <property type="entry name" value="WH-like_DNA-bd_sf"/>
</dbReference>
<sequence>METQRNLANCQFEDQNGEAKGSDAIQLPHDIFSALEAMATQSSWMTPYTQTDIISTAQTPQSSTIPQRSLPAHPPPVPPWPRPQSTLPQQDWSTPWSSLPVEWPSFCEEKRREPWLRDLPSRNYVEEDSRESFSGELHPPTTSACGKKRKRDEFNPKPLQQSTPAQKPKMTYVEMIAKVMLTAPDYQMVIADIYAGLELAYSYFKNSTSWKGTARHCLSAYDCFVRTNKRLDKSSYWTIHPDCVQLFKEGKFKKSDFQAKIQGSNSKKLSPSRKRAKLDTSSPPRSSRSTVT</sequence>
<dbReference type="GO" id="GO:0005634">
    <property type="term" value="C:nucleus"/>
    <property type="evidence" value="ECO:0007669"/>
    <property type="project" value="UniProtKB-SubCell"/>
</dbReference>
<feature type="domain" description="Fork-head" evidence="4">
    <location>
        <begin position="167"/>
        <end position="257"/>
    </location>
</feature>
<feature type="DNA-binding region" description="Fork-head" evidence="2">
    <location>
        <begin position="167"/>
        <end position="257"/>
    </location>
</feature>
<reference evidence="7" key="1">
    <citation type="submission" date="2012-12" db="EMBL/GenBank/DDBJ databases">
        <authorList>
            <person name="Hellsten U."/>
            <person name="Grimwood J."/>
            <person name="Chapman J.A."/>
            <person name="Shapiro H."/>
            <person name="Aerts A."/>
            <person name="Otillar R.P."/>
            <person name="Terry A.Y."/>
            <person name="Boore J.L."/>
            <person name="Simakov O."/>
            <person name="Marletaz F."/>
            <person name="Cho S.-J."/>
            <person name="Edsinger-Gonzales E."/>
            <person name="Havlak P."/>
            <person name="Kuo D.-H."/>
            <person name="Larsson T."/>
            <person name="Lv J."/>
            <person name="Arendt D."/>
            <person name="Savage R."/>
            <person name="Osoegawa K."/>
            <person name="de Jong P."/>
            <person name="Lindberg D.R."/>
            <person name="Seaver E.C."/>
            <person name="Weisblat D.A."/>
            <person name="Putnam N.H."/>
            <person name="Grigoriev I.V."/>
            <person name="Rokhsar D.S."/>
        </authorList>
    </citation>
    <scope>NUCLEOTIDE SEQUENCE</scope>
    <source>
        <strain evidence="7">I ESC-2004</strain>
    </source>
</reference>
<reference evidence="6" key="3">
    <citation type="submission" date="2015-06" db="UniProtKB">
        <authorList>
            <consortium name="EnsemblMetazoa"/>
        </authorList>
    </citation>
    <scope>IDENTIFICATION</scope>
</reference>
<dbReference type="Pfam" id="PF00250">
    <property type="entry name" value="Forkhead"/>
    <property type="match status" value="1"/>
</dbReference>
<feature type="region of interest" description="Disordered" evidence="3">
    <location>
        <begin position="257"/>
        <end position="292"/>
    </location>
</feature>
<dbReference type="InterPro" id="IPR036390">
    <property type="entry name" value="WH_DNA-bd_sf"/>
</dbReference>
<dbReference type="InterPro" id="IPR001766">
    <property type="entry name" value="Fork_head_dom"/>
</dbReference>